<dbReference type="Proteomes" id="UP000663828">
    <property type="component" value="Unassembled WGS sequence"/>
</dbReference>
<dbReference type="Proteomes" id="UP000663852">
    <property type="component" value="Unassembled WGS sequence"/>
</dbReference>
<feature type="region of interest" description="Disordered" evidence="1">
    <location>
        <begin position="23"/>
        <end position="46"/>
    </location>
</feature>
<sequence length="174" mass="19843">MYSTTVLLLTLGLFATMAVARPGRRPSSGDHNHHHEDADNEMSGEHGAHKWSTFRVPSSIRIPRVFAEKLGRPWVTFTSKKIFDGKYLLISPALMFRLKNTHNETDPDRSTTPSSSTTEESIVDETTTSTIDEESMTTKTEESGEEETMTARPRFFRKRLFEDEDEQLLFLDSK</sequence>
<feature type="chain" id="PRO_5036226460" evidence="2">
    <location>
        <begin position="21"/>
        <end position="174"/>
    </location>
</feature>
<keyword evidence="2" id="KW-0732">Signal</keyword>
<evidence type="ECO:0000256" key="1">
    <source>
        <dbReference type="SAM" id="MobiDB-lite"/>
    </source>
</evidence>
<feature type="compositionally biased region" description="Low complexity" evidence="1">
    <location>
        <begin position="110"/>
        <end position="130"/>
    </location>
</feature>
<comment type="caution">
    <text evidence="4">The sequence shown here is derived from an EMBL/GenBank/DDBJ whole genome shotgun (WGS) entry which is preliminary data.</text>
</comment>
<reference evidence="4" key="1">
    <citation type="submission" date="2021-02" db="EMBL/GenBank/DDBJ databases">
        <authorList>
            <person name="Nowell W R."/>
        </authorList>
    </citation>
    <scope>NUCLEOTIDE SEQUENCE</scope>
</reference>
<protein>
    <submittedName>
        <fullName evidence="4">Uncharacterized protein</fullName>
    </submittedName>
</protein>
<keyword evidence="5" id="KW-1185">Reference proteome</keyword>
<evidence type="ECO:0000313" key="3">
    <source>
        <dbReference type="EMBL" id="CAF0758990.1"/>
    </source>
</evidence>
<feature type="region of interest" description="Disordered" evidence="1">
    <location>
        <begin position="101"/>
        <end position="152"/>
    </location>
</feature>
<dbReference type="EMBL" id="CAJNOJ010000006">
    <property type="protein sequence ID" value="CAF0758990.1"/>
    <property type="molecule type" value="Genomic_DNA"/>
</dbReference>
<evidence type="ECO:0000313" key="4">
    <source>
        <dbReference type="EMBL" id="CAF1220358.1"/>
    </source>
</evidence>
<dbReference type="OrthoDB" id="10066105at2759"/>
<gene>
    <name evidence="3" type="ORF">EDS130_LOCUS2708</name>
    <name evidence="4" type="ORF">XAT740_LOCUS24675</name>
</gene>
<evidence type="ECO:0000256" key="2">
    <source>
        <dbReference type="SAM" id="SignalP"/>
    </source>
</evidence>
<accession>A0A814XU25</accession>
<feature type="compositionally biased region" description="Basic and acidic residues" evidence="1">
    <location>
        <begin position="27"/>
        <end position="46"/>
    </location>
</feature>
<dbReference type="AlphaFoldDB" id="A0A814XU25"/>
<feature type="signal peptide" evidence="2">
    <location>
        <begin position="1"/>
        <end position="20"/>
    </location>
</feature>
<proteinExistence type="predicted"/>
<dbReference type="EMBL" id="CAJNOR010001922">
    <property type="protein sequence ID" value="CAF1220358.1"/>
    <property type="molecule type" value="Genomic_DNA"/>
</dbReference>
<organism evidence="4 5">
    <name type="scientific">Adineta ricciae</name>
    <name type="common">Rotifer</name>
    <dbReference type="NCBI Taxonomy" id="249248"/>
    <lineage>
        <taxon>Eukaryota</taxon>
        <taxon>Metazoa</taxon>
        <taxon>Spiralia</taxon>
        <taxon>Gnathifera</taxon>
        <taxon>Rotifera</taxon>
        <taxon>Eurotatoria</taxon>
        <taxon>Bdelloidea</taxon>
        <taxon>Adinetida</taxon>
        <taxon>Adinetidae</taxon>
        <taxon>Adineta</taxon>
    </lineage>
</organism>
<evidence type="ECO:0000313" key="5">
    <source>
        <dbReference type="Proteomes" id="UP000663828"/>
    </source>
</evidence>
<name>A0A814XU25_ADIRI</name>